<organism evidence="2">
    <name type="scientific">uncultured Sporomusa sp</name>
    <dbReference type="NCBI Taxonomy" id="307249"/>
    <lineage>
        <taxon>Bacteria</taxon>
        <taxon>Bacillati</taxon>
        <taxon>Bacillota</taxon>
        <taxon>Negativicutes</taxon>
        <taxon>Selenomonadales</taxon>
        <taxon>Sporomusaceae</taxon>
        <taxon>Sporomusa</taxon>
        <taxon>environmental samples</taxon>
    </lineage>
</organism>
<gene>
    <name evidence="2" type="ORF">KL86SPO_20175</name>
</gene>
<sequence>MIGSHVRAFRCRACGYCCYRNKVWDSYLAVDEGTLAKITDEGIEDITKNICTTQNQVKQLKCSGNQCSFLNKNNLCHINLQYGYEYLPDACKTYPRIIGVSTRGLEISLVFLCREAIKTIISQNKITFSDEKLTDLILPNNYHYELSSDDEYDLQLIKKYFEFLPKTIEGLQNRCLPLKQRLLILGEESLRLSECTETINFSATSIRDSLGILKEIIISRIGEADTDYTEPYIDNLKKIRGIIDDNTLSLAEYLRIKETFIDREYDKYEYVLENYLVNFMTTNIYFFNGAAFGYTMMMLLLASIQLFMAGYAAFYRRSLDEEIIILAIQNVDTAFFGHMNWFSPKITAIIKKHGICHSAKMAAALGQVL</sequence>
<dbReference type="NCBIfam" id="NF038110">
    <property type="entry name" value="Lys_methyl_FliB"/>
    <property type="match status" value="1"/>
</dbReference>
<reference evidence="2" key="1">
    <citation type="submission" date="2016-08" db="EMBL/GenBank/DDBJ databases">
        <authorList>
            <person name="Seilhamer J.J."/>
        </authorList>
    </citation>
    <scope>NUCLEOTIDE SEQUENCE</scope>
    <source>
        <strain evidence="2">86</strain>
    </source>
</reference>
<dbReference type="RefSeq" id="WP_288183199.1">
    <property type="nucleotide sequence ID" value="NZ_LT608335.1"/>
</dbReference>
<accession>A0A212LMB6</accession>
<name>A0A212LMB6_9FIRM</name>
<dbReference type="EMBL" id="FMJE01000002">
    <property type="protein sequence ID" value="SCM78660.1"/>
    <property type="molecule type" value="Genomic_DNA"/>
</dbReference>
<proteinExistence type="predicted"/>
<protein>
    <recommendedName>
        <fullName evidence="3">YkgJ family cysteine cluster protein</fullName>
    </recommendedName>
</protein>
<keyword evidence="1" id="KW-1133">Transmembrane helix</keyword>
<keyword evidence="1" id="KW-0812">Transmembrane</keyword>
<keyword evidence="1" id="KW-0472">Membrane</keyword>
<dbReference type="AlphaFoldDB" id="A0A212LMB6"/>
<evidence type="ECO:0008006" key="3">
    <source>
        <dbReference type="Google" id="ProtNLM"/>
    </source>
</evidence>
<evidence type="ECO:0000313" key="2">
    <source>
        <dbReference type="EMBL" id="SCM78660.1"/>
    </source>
</evidence>
<feature type="transmembrane region" description="Helical" evidence="1">
    <location>
        <begin position="291"/>
        <end position="314"/>
    </location>
</feature>
<evidence type="ECO:0000256" key="1">
    <source>
        <dbReference type="SAM" id="Phobius"/>
    </source>
</evidence>
<dbReference type="InterPro" id="IPR005358">
    <property type="entry name" value="Puta_zinc/iron-chelating_dom"/>
</dbReference>
<dbReference type="Pfam" id="PF03692">
    <property type="entry name" value="CxxCxxCC"/>
    <property type="match status" value="1"/>
</dbReference>